<feature type="compositionally biased region" description="Low complexity" evidence="1">
    <location>
        <begin position="176"/>
        <end position="209"/>
    </location>
</feature>
<accession>A0AAN7AED0</accession>
<keyword evidence="3" id="KW-0732">Signal</keyword>
<dbReference type="AlphaFoldDB" id="A0AAN7AED0"/>
<sequence length="324" mass="33731">MGLARHGRILVAIGIVVGDLARLVTANNGCYFPNGQPSGDVPCDSSAEVSMCCGSRSNCLSSGLCWLDGTTETSGISYARGTCTDPTWKSPHCPQHCQLSPETARGNLTAYDFRAGGVQVWECIGEGYADPAAYCCESAREKTRCCRTPEAVFSLPGATIGNALAVQTFLGPASGLSSSPTVRSSSDTATTISVSSKSTGSSKLPTPSSDQGNGGGEPGTGATVGISVGVTVLVVSLIALLLFRWYRKRLARAEAVAPATTLSGGQADAWYKSEFPAATKVVNMSPAELDSKVGVTELDSRAVIAEMHTTEHWPAELGSRYNYG</sequence>
<reference evidence="4" key="1">
    <citation type="journal article" date="2023" name="Mol. Phylogenet. Evol.">
        <title>Genome-scale phylogeny and comparative genomics of the fungal order Sordariales.</title>
        <authorList>
            <person name="Hensen N."/>
            <person name="Bonometti L."/>
            <person name="Westerberg I."/>
            <person name="Brannstrom I.O."/>
            <person name="Guillou S."/>
            <person name="Cros-Aarteil S."/>
            <person name="Calhoun S."/>
            <person name="Haridas S."/>
            <person name="Kuo A."/>
            <person name="Mondo S."/>
            <person name="Pangilinan J."/>
            <person name="Riley R."/>
            <person name="LaButti K."/>
            <person name="Andreopoulos B."/>
            <person name="Lipzen A."/>
            <person name="Chen C."/>
            <person name="Yan M."/>
            <person name="Daum C."/>
            <person name="Ng V."/>
            <person name="Clum A."/>
            <person name="Steindorff A."/>
            <person name="Ohm R.A."/>
            <person name="Martin F."/>
            <person name="Silar P."/>
            <person name="Natvig D.O."/>
            <person name="Lalanne C."/>
            <person name="Gautier V."/>
            <person name="Ament-Velasquez S.L."/>
            <person name="Kruys A."/>
            <person name="Hutchinson M.I."/>
            <person name="Powell A.J."/>
            <person name="Barry K."/>
            <person name="Miller A.N."/>
            <person name="Grigoriev I.V."/>
            <person name="Debuchy R."/>
            <person name="Gladieux P."/>
            <person name="Hiltunen Thoren M."/>
            <person name="Johannesson H."/>
        </authorList>
    </citation>
    <scope>NUCLEOTIDE SEQUENCE</scope>
    <source>
        <strain evidence="4">PSN309</strain>
    </source>
</reference>
<keyword evidence="2" id="KW-0472">Membrane</keyword>
<gene>
    <name evidence="4" type="ORF">QBC35DRAFT_442078</name>
</gene>
<dbReference type="Proteomes" id="UP001302126">
    <property type="component" value="Unassembled WGS sequence"/>
</dbReference>
<feature type="chain" id="PRO_5043005104" evidence="3">
    <location>
        <begin position="27"/>
        <end position="324"/>
    </location>
</feature>
<evidence type="ECO:0000313" key="5">
    <source>
        <dbReference type="Proteomes" id="UP001302126"/>
    </source>
</evidence>
<keyword evidence="2" id="KW-0812">Transmembrane</keyword>
<evidence type="ECO:0000256" key="1">
    <source>
        <dbReference type="SAM" id="MobiDB-lite"/>
    </source>
</evidence>
<comment type="caution">
    <text evidence="4">The sequence shown here is derived from an EMBL/GenBank/DDBJ whole genome shotgun (WGS) entry which is preliminary data.</text>
</comment>
<evidence type="ECO:0000256" key="2">
    <source>
        <dbReference type="SAM" id="Phobius"/>
    </source>
</evidence>
<feature type="signal peptide" evidence="3">
    <location>
        <begin position="1"/>
        <end position="26"/>
    </location>
</feature>
<feature type="region of interest" description="Disordered" evidence="1">
    <location>
        <begin position="176"/>
        <end position="220"/>
    </location>
</feature>
<evidence type="ECO:0000256" key="3">
    <source>
        <dbReference type="SAM" id="SignalP"/>
    </source>
</evidence>
<dbReference type="EMBL" id="MU864505">
    <property type="protein sequence ID" value="KAK4184103.1"/>
    <property type="molecule type" value="Genomic_DNA"/>
</dbReference>
<name>A0AAN7AED0_9PEZI</name>
<organism evidence="4 5">
    <name type="scientific">Podospora australis</name>
    <dbReference type="NCBI Taxonomy" id="1536484"/>
    <lineage>
        <taxon>Eukaryota</taxon>
        <taxon>Fungi</taxon>
        <taxon>Dikarya</taxon>
        <taxon>Ascomycota</taxon>
        <taxon>Pezizomycotina</taxon>
        <taxon>Sordariomycetes</taxon>
        <taxon>Sordariomycetidae</taxon>
        <taxon>Sordariales</taxon>
        <taxon>Podosporaceae</taxon>
        <taxon>Podospora</taxon>
    </lineage>
</organism>
<protein>
    <submittedName>
        <fullName evidence="4">Uncharacterized protein</fullName>
    </submittedName>
</protein>
<evidence type="ECO:0000313" key="4">
    <source>
        <dbReference type="EMBL" id="KAK4184103.1"/>
    </source>
</evidence>
<proteinExistence type="predicted"/>
<keyword evidence="5" id="KW-1185">Reference proteome</keyword>
<reference evidence="4" key="2">
    <citation type="submission" date="2023-05" db="EMBL/GenBank/DDBJ databases">
        <authorList>
            <consortium name="Lawrence Berkeley National Laboratory"/>
            <person name="Steindorff A."/>
            <person name="Hensen N."/>
            <person name="Bonometti L."/>
            <person name="Westerberg I."/>
            <person name="Brannstrom I.O."/>
            <person name="Guillou S."/>
            <person name="Cros-Aarteil S."/>
            <person name="Calhoun S."/>
            <person name="Haridas S."/>
            <person name="Kuo A."/>
            <person name="Mondo S."/>
            <person name="Pangilinan J."/>
            <person name="Riley R."/>
            <person name="Labutti K."/>
            <person name="Andreopoulos B."/>
            <person name="Lipzen A."/>
            <person name="Chen C."/>
            <person name="Yanf M."/>
            <person name="Daum C."/>
            <person name="Ng V."/>
            <person name="Clum A."/>
            <person name="Ohm R."/>
            <person name="Martin F."/>
            <person name="Silar P."/>
            <person name="Natvig D."/>
            <person name="Lalanne C."/>
            <person name="Gautier V."/>
            <person name="Ament-Velasquez S.L."/>
            <person name="Kruys A."/>
            <person name="Hutchinson M.I."/>
            <person name="Powell A.J."/>
            <person name="Barry K."/>
            <person name="Miller A.N."/>
            <person name="Grigoriev I.V."/>
            <person name="Debuchy R."/>
            <person name="Gladieux P."/>
            <person name="Thoren M.H."/>
            <person name="Johannesson H."/>
        </authorList>
    </citation>
    <scope>NUCLEOTIDE SEQUENCE</scope>
    <source>
        <strain evidence="4">PSN309</strain>
    </source>
</reference>
<keyword evidence="2" id="KW-1133">Transmembrane helix</keyword>
<feature type="transmembrane region" description="Helical" evidence="2">
    <location>
        <begin position="224"/>
        <end position="243"/>
    </location>
</feature>